<evidence type="ECO:0000256" key="5">
    <source>
        <dbReference type="ARBA" id="ARBA00022833"/>
    </source>
</evidence>
<name>B8XJD3_EPIBA</name>
<gene>
    <name evidence="10" type="primary">nos</name>
</gene>
<evidence type="ECO:0000256" key="1">
    <source>
        <dbReference type="ARBA" id="ARBA00004496"/>
    </source>
</evidence>
<dbReference type="InterPro" id="IPR038129">
    <property type="entry name" value="Nanos_sf"/>
</dbReference>
<evidence type="ECO:0000256" key="6">
    <source>
        <dbReference type="ARBA" id="ARBA00022845"/>
    </source>
</evidence>
<sequence>MYPDDMYRNNVENNNENFGTFYGMNCRQEQYLEDTSTIKEEDEISRSLKMFAMLTAYKTEPTQSNYQVDAIMQEFACNGFSCDELRYQRCNNNETTNNPDGVRNNVWKPKTTNIAEYNRKQPKKRYNNNIKSGRYSPVRHCVFCENNNQPHAVVKSHNVRDIHDKVLCPKLRTYICPICKATGDNAHTVKYCPQKPIITMEDAIKAESFRLSKSSYFKHHMKA</sequence>
<dbReference type="InterPro" id="IPR024161">
    <property type="entry name" value="Znf_nanos-typ"/>
</dbReference>
<comment type="subcellular location">
    <subcellularLocation>
        <location evidence="1">Cytoplasm</location>
    </subcellularLocation>
</comment>
<keyword evidence="3" id="KW-0479">Metal-binding</keyword>
<dbReference type="InterPro" id="IPR008705">
    <property type="entry name" value="Nanos/Xcar2"/>
</dbReference>
<dbReference type="PROSITE" id="PS51522">
    <property type="entry name" value="ZF_NANOS"/>
    <property type="match status" value="1"/>
</dbReference>
<dbReference type="Pfam" id="PF25798">
    <property type="entry name" value="NED_Nanos"/>
    <property type="match status" value="1"/>
</dbReference>
<dbReference type="GO" id="GO:0003723">
    <property type="term" value="F:RNA binding"/>
    <property type="evidence" value="ECO:0007669"/>
    <property type="project" value="UniProtKB-UniRule"/>
</dbReference>
<dbReference type="AlphaFoldDB" id="B8XJD3"/>
<evidence type="ECO:0000256" key="7">
    <source>
        <dbReference type="ARBA" id="ARBA00022884"/>
    </source>
</evidence>
<dbReference type="Pfam" id="PF05741">
    <property type="entry name" value="zf-nanos"/>
    <property type="match status" value="1"/>
</dbReference>
<evidence type="ECO:0000259" key="9">
    <source>
        <dbReference type="PROSITE" id="PS51522"/>
    </source>
</evidence>
<evidence type="ECO:0000256" key="3">
    <source>
        <dbReference type="ARBA" id="ARBA00022723"/>
    </source>
</evidence>
<dbReference type="GO" id="GO:0005737">
    <property type="term" value="C:cytoplasm"/>
    <property type="evidence" value="ECO:0007669"/>
    <property type="project" value="UniProtKB-SubCell"/>
</dbReference>
<proteinExistence type="evidence at transcript level"/>
<keyword evidence="7 8" id="KW-0694">RNA-binding</keyword>
<evidence type="ECO:0000313" key="10">
    <source>
        <dbReference type="EMBL" id="ACJ22961.1"/>
    </source>
</evidence>
<dbReference type="Gene3D" id="4.10.60.30">
    <property type="entry name" value="Nanos, RNA-binding domain"/>
    <property type="match status" value="1"/>
</dbReference>
<keyword evidence="4 8" id="KW-0863">Zinc-finger</keyword>
<comment type="similarity">
    <text evidence="8">Belongs to the nanos family.</text>
</comment>
<dbReference type="PANTHER" id="PTHR12887">
    <property type="entry name" value="NANOS PROTEIN"/>
    <property type="match status" value="1"/>
</dbReference>
<dbReference type="InterPro" id="IPR057910">
    <property type="entry name" value="NED_Nanos"/>
</dbReference>
<dbReference type="GO" id="GO:0008270">
    <property type="term" value="F:zinc ion binding"/>
    <property type="evidence" value="ECO:0007669"/>
    <property type="project" value="UniProtKB-KW"/>
</dbReference>
<evidence type="ECO:0000256" key="4">
    <source>
        <dbReference type="ARBA" id="ARBA00022771"/>
    </source>
</evidence>
<keyword evidence="5" id="KW-0862">Zinc</keyword>
<dbReference type="EMBL" id="FJ387226">
    <property type="protein sequence ID" value="ACJ22961.1"/>
    <property type="molecule type" value="mRNA"/>
</dbReference>
<keyword evidence="6 8" id="KW-0810">Translation regulation</keyword>
<protein>
    <submittedName>
        <fullName evidence="10">Putative nanos</fullName>
    </submittedName>
</protein>
<dbReference type="GO" id="GO:0006417">
    <property type="term" value="P:regulation of translation"/>
    <property type="evidence" value="ECO:0007669"/>
    <property type="project" value="UniProtKB-UniRule"/>
</dbReference>
<feature type="domain" description="Nanos-type" evidence="9">
    <location>
        <begin position="140"/>
        <end position="194"/>
    </location>
</feature>
<evidence type="ECO:0000256" key="8">
    <source>
        <dbReference type="PROSITE-ProRule" id="PRU00855"/>
    </source>
</evidence>
<evidence type="ECO:0000256" key="2">
    <source>
        <dbReference type="ARBA" id="ARBA00022490"/>
    </source>
</evidence>
<reference evidence="10" key="1">
    <citation type="submission" date="2008-10" db="EMBL/GenBank/DDBJ databases">
        <title>Early AP axis-specification in a cyclorrhaphan fly with anterodorsal serosa anlage.</title>
        <authorList>
            <person name="Lemke S."/>
            <person name="Schmidt-Ott U."/>
        </authorList>
    </citation>
    <scope>NUCLEOTIDE SEQUENCE</scope>
</reference>
<organism evidence="10">
    <name type="scientific">Episyrphus balteatus</name>
    <name type="common">Marmalade hoverfly</name>
    <name type="synonym">Syrphus balteaus</name>
    <dbReference type="NCBI Taxonomy" id="286459"/>
    <lineage>
        <taxon>Eukaryota</taxon>
        <taxon>Metazoa</taxon>
        <taxon>Ecdysozoa</taxon>
        <taxon>Arthropoda</taxon>
        <taxon>Hexapoda</taxon>
        <taxon>Insecta</taxon>
        <taxon>Pterygota</taxon>
        <taxon>Neoptera</taxon>
        <taxon>Endopterygota</taxon>
        <taxon>Diptera</taxon>
        <taxon>Brachycera</taxon>
        <taxon>Muscomorpha</taxon>
        <taxon>Syrphoidea</taxon>
        <taxon>Syrphidae</taxon>
        <taxon>Syrphinae</taxon>
        <taxon>Syrphini</taxon>
        <taxon>Episyrphus</taxon>
    </lineage>
</organism>
<accession>B8XJD3</accession>
<keyword evidence="2" id="KW-0963">Cytoplasm</keyword>